<name>A0A7G2CWC4_9TRYP</name>
<organism evidence="2 3">
    <name type="scientific">Angomonas deanei</name>
    <dbReference type="NCBI Taxonomy" id="59799"/>
    <lineage>
        <taxon>Eukaryota</taxon>
        <taxon>Discoba</taxon>
        <taxon>Euglenozoa</taxon>
        <taxon>Kinetoplastea</taxon>
        <taxon>Metakinetoplastina</taxon>
        <taxon>Trypanosomatida</taxon>
        <taxon>Trypanosomatidae</taxon>
        <taxon>Strigomonadinae</taxon>
        <taxon>Angomonas</taxon>
    </lineage>
</organism>
<evidence type="ECO:0000313" key="2">
    <source>
        <dbReference type="EMBL" id="CAD2222733.1"/>
    </source>
</evidence>
<reference evidence="2 3" key="1">
    <citation type="submission" date="2020-08" db="EMBL/GenBank/DDBJ databases">
        <authorList>
            <person name="Newling K."/>
            <person name="Davey J."/>
            <person name="Forrester S."/>
        </authorList>
    </citation>
    <scope>NUCLEOTIDE SEQUENCE [LARGE SCALE GENOMIC DNA]</scope>
    <source>
        <strain evidence="3">Crithidia deanei Carvalho (ATCC PRA-265)</strain>
    </source>
</reference>
<feature type="transmembrane region" description="Helical" evidence="1">
    <location>
        <begin position="369"/>
        <end position="387"/>
    </location>
</feature>
<feature type="transmembrane region" description="Helical" evidence="1">
    <location>
        <begin position="95"/>
        <end position="113"/>
    </location>
</feature>
<dbReference type="Proteomes" id="UP000515908">
    <property type="component" value="Chromosome 28"/>
</dbReference>
<accession>A0A7G2CWC4</accession>
<dbReference type="EMBL" id="LR877172">
    <property type="protein sequence ID" value="CAD2222733.1"/>
    <property type="molecule type" value="Genomic_DNA"/>
</dbReference>
<feature type="transmembrane region" description="Helical" evidence="1">
    <location>
        <begin position="159"/>
        <end position="181"/>
    </location>
</feature>
<sequence>MKRYLTDMTTVLVWLSVFIDSGITASGAPLLTVQSAHVPFPSGNYLFLYQFVYVVPHLLTSSVAEHVSLRVHPILGLAITLLLSSVSVYMQYISFASGSLFLFFVARLLSGLFKHEKTLLSKVGSTFEGLGERVGWASFLGTFGGLLAAGYLADHVPDGVRIMYIIFMMELLAAGCLLIAYAQSAHVPIDRTRDAHYTTFVKNTFRSDSNRRHLGYLLLLTCAASVYQCMYAVLPTKSFGLPNLFTGGHYVVSLVAQSTVSKFVVGRLPGSPHRILQYALSVLFIGFLVVDYAQERGPFVYYPVSLLTIDIPAGVATIACTKLILQNVKKTETALMSRLVRHTILTAKLFGVPLRICLTEFLLNGSVAAALLAVPSIVFMLCVLAGCSKNMTVSSTVLTVSAVLSQLYF</sequence>
<dbReference type="SUPFAM" id="SSF103473">
    <property type="entry name" value="MFS general substrate transporter"/>
    <property type="match status" value="1"/>
</dbReference>
<keyword evidence="1" id="KW-0472">Membrane</keyword>
<dbReference type="VEuPathDB" id="TriTrypDB:ADEAN_001028000"/>
<dbReference type="InterPro" id="IPR036259">
    <property type="entry name" value="MFS_trans_sf"/>
</dbReference>
<protein>
    <recommendedName>
        <fullName evidence="4">Major Facilitator Superfamily</fullName>
    </recommendedName>
</protein>
<keyword evidence="3" id="KW-1185">Reference proteome</keyword>
<keyword evidence="1" id="KW-0812">Transmembrane</keyword>
<evidence type="ECO:0000313" key="3">
    <source>
        <dbReference type="Proteomes" id="UP000515908"/>
    </source>
</evidence>
<proteinExistence type="predicted"/>
<dbReference type="OrthoDB" id="272952at2759"/>
<feature type="transmembrane region" description="Helical" evidence="1">
    <location>
        <begin position="134"/>
        <end position="153"/>
    </location>
</feature>
<keyword evidence="1" id="KW-1133">Transmembrane helix</keyword>
<feature type="transmembrane region" description="Helical" evidence="1">
    <location>
        <begin position="299"/>
        <end position="325"/>
    </location>
</feature>
<gene>
    <name evidence="2" type="ORF">ADEAN_001028000</name>
</gene>
<evidence type="ECO:0008006" key="4">
    <source>
        <dbReference type="Google" id="ProtNLM"/>
    </source>
</evidence>
<dbReference type="AlphaFoldDB" id="A0A7G2CWC4"/>
<evidence type="ECO:0000256" key="1">
    <source>
        <dbReference type="SAM" id="Phobius"/>
    </source>
</evidence>
<feature type="transmembrane region" description="Helical" evidence="1">
    <location>
        <begin position="275"/>
        <end position="293"/>
    </location>
</feature>
<feature type="transmembrane region" description="Helical" evidence="1">
    <location>
        <begin position="214"/>
        <end position="234"/>
    </location>
</feature>